<dbReference type="Pfam" id="PF07980">
    <property type="entry name" value="SusD_RagB"/>
    <property type="match status" value="1"/>
</dbReference>
<evidence type="ECO:0000259" key="7">
    <source>
        <dbReference type="Pfam" id="PF14322"/>
    </source>
</evidence>
<gene>
    <name evidence="8" type="ORF">WJU16_04985</name>
</gene>
<evidence type="ECO:0000256" key="4">
    <source>
        <dbReference type="ARBA" id="ARBA00023136"/>
    </source>
</evidence>
<evidence type="ECO:0000313" key="8">
    <source>
        <dbReference type="EMBL" id="WZN42386.1"/>
    </source>
</evidence>
<dbReference type="Pfam" id="PF14322">
    <property type="entry name" value="SusD-like_3"/>
    <property type="match status" value="1"/>
</dbReference>
<evidence type="ECO:0000256" key="3">
    <source>
        <dbReference type="ARBA" id="ARBA00022729"/>
    </source>
</evidence>
<evidence type="ECO:0000256" key="5">
    <source>
        <dbReference type="ARBA" id="ARBA00023237"/>
    </source>
</evidence>
<dbReference type="InterPro" id="IPR012944">
    <property type="entry name" value="SusD_RagB_dom"/>
</dbReference>
<dbReference type="PROSITE" id="PS51257">
    <property type="entry name" value="PROKAR_LIPOPROTEIN"/>
    <property type="match status" value="1"/>
</dbReference>
<accession>A0ABZ2YU03</accession>
<evidence type="ECO:0000256" key="1">
    <source>
        <dbReference type="ARBA" id="ARBA00004442"/>
    </source>
</evidence>
<evidence type="ECO:0000259" key="6">
    <source>
        <dbReference type="Pfam" id="PF07980"/>
    </source>
</evidence>
<feature type="domain" description="SusD-like N-terminal" evidence="7">
    <location>
        <begin position="100"/>
        <end position="236"/>
    </location>
</feature>
<dbReference type="EMBL" id="CP149822">
    <property type="protein sequence ID" value="WZN42386.1"/>
    <property type="molecule type" value="Genomic_DNA"/>
</dbReference>
<dbReference type="RefSeq" id="WP_341837220.1">
    <property type="nucleotide sequence ID" value="NZ_CP149822.1"/>
</dbReference>
<protein>
    <submittedName>
        <fullName evidence="8">RagB/SusD family nutrient uptake outer membrane protein</fullName>
    </submittedName>
</protein>
<evidence type="ECO:0000256" key="2">
    <source>
        <dbReference type="ARBA" id="ARBA00006275"/>
    </source>
</evidence>
<dbReference type="Gene3D" id="1.25.40.390">
    <property type="match status" value="1"/>
</dbReference>
<dbReference type="InterPro" id="IPR033985">
    <property type="entry name" value="SusD-like_N"/>
</dbReference>
<reference evidence="9" key="1">
    <citation type="submission" date="2024-03" db="EMBL/GenBank/DDBJ databases">
        <title>Chitinophaga horti sp. nov., isolated from garden soil.</title>
        <authorList>
            <person name="Lee D.S."/>
            <person name="Han D.M."/>
            <person name="Baek J.H."/>
            <person name="Choi D.G."/>
            <person name="Jeon J.H."/>
            <person name="Jeon C.O."/>
        </authorList>
    </citation>
    <scope>NUCLEOTIDE SEQUENCE [LARGE SCALE GENOMIC DNA]</scope>
    <source>
        <strain evidence="9">GPA1</strain>
    </source>
</reference>
<keyword evidence="5" id="KW-0998">Cell outer membrane</keyword>
<comment type="subcellular location">
    <subcellularLocation>
        <location evidence="1">Cell outer membrane</location>
    </subcellularLocation>
</comment>
<proteinExistence type="inferred from homology"/>
<organism evidence="8 9">
    <name type="scientific">Chitinophaga pollutisoli</name>
    <dbReference type="NCBI Taxonomy" id="3133966"/>
    <lineage>
        <taxon>Bacteria</taxon>
        <taxon>Pseudomonadati</taxon>
        <taxon>Bacteroidota</taxon>
        <taxon>Chitinophagia</taxon>
        <taxon>Chitinophagales</taxon>
        <taxon>Chitinophagaceae</taxon>
        <taxon>Chitinophaga</taxon>
    </lineage>
</organism>
<keyword evidence="9" id="KW-1185">Reference proteome</keyword>
<evidence type="ECO:0000313" key="9">
    <source>
        <dbReference type="Proteomes" id="UP001485459"/>
    </source>
</evidence>
<sequence length="488" mass="53875">MKSIFHYIAAAGLLLTGSACNKELDKLRPHNVTYEEQQFATPEGFRKAVFGAYAAIAGAAVTNSGFSFNDMQVFFGEAHGNNIKALDAGVNRYTNAFNYLNSGEKDLSYTYEYWRGAYNASLLINKILANVKAGESNAVILQAKGEALFLRAYVYFNLIRLYGKPYYQNSGNNPGVMLITTDNNGAAFAPPRATVKAVYDQVVADLNEAVPLLKANAGNAYASRYAAFGLLSRVYLYMGGTFASPEANANKKAREYADSVILHGGYTLLQDAAYTSYYSTDAPGNREDIFAVNTQQHQGLIANLFAMPSQINYTGGLYRPSPNLLALIQPQDLRRQFYKRNVTPGWPDDSLATVKYLINYVSLYSVSPYRYLRLAEMYLNRAEAAVKAGDNAAALSDLNVIRRRAGIGDTSNITGQPLFNEILKQRRIEFAFEGHVSYDYFRNGLPMVRDYASGNSGAMTVQATDPKILMRIPSDEITGNPNLTQNEQ</sequence>
<comment type="similarity">
    <text evidence="2">Belongs to the SusD family.</text>
</comment>
<name>A0ABZ2YU03_9BACT</name>
<dbReference type="InterPro" id="IPR011990">
    <property type="entry name" value="TPR-like_helical_dom_sf"/>
</dbReference>
<keyword evidence="3" id="KW-0732">Signal</keyword>
<dbReference type="CDD" id="cd08977">
    <property type="entry name" value="SusD"/>
    <property type="match status" value="1"/>
</dbReference>
<keyword evidence="4" id="KW-0472">Membrane</keyword>
<dbReference type="SUPFAM" id="SSF48452">
    <property type="entry name" value="TPR-like"/>
    <property type="match status" value="1"/>
</dbReference>
<feature type="domain" description="RagB/SusD" evidence="6">
    <location>
        <begin position="359"/>
        <end position="487"/>
    </location>
</feature>
<dbReference type="Proteomes" id="UP001485459">
    <property type="component" value="Chromosome"/>
</dbReference>